<evidence type="ECO:0000256" key="1">
    <source>
        <dbReference type="ARBA" id="ARBA00004141"/>
    </source>
</evidence>
<evidence type="ECO:0000259" key="7">
    <source>
        <dbReference type="PROSITE" id="PS50922"/>
    </source>
</evidence>
<evidence type="ECO:0000256" key="5">
    <source>
        <dbReference type="PROSITE-ProRule" id="PRU00205"/>
    </source>
</evidence>
<comment type="subcellular location">
    <subcellularLocation>
        <location evidence="1">Membrane</location>
        <topology evidence="1">Multi-pass membrane protein</topology>
    </subcellularLocation>
</comment>
<dbReference type="Pfam" id="PF03798">
    <property type="entry name" value="TRAM_LAG1_CLN8"/>
    <property type="match status" value="1"/>
</dbReference>
<dbReference type="EMBL" id="OZ019903">
    <property type="protein sequence ID" value="CAK9196319.1"/>
    <property type="molecule type" value="Genomic_DNA"/>
</dbReference>
<feature type="transmembrane region" description="Helical" evidence="6">
    <location>
        <begin position="150"/>
        <end position="170"/>
    </location>
</feature>
<gene>
    <name evidence="8" type="ORF">CSSPTR1EN2_LOCUS3414</name>
</gene>
<keyword evidence="4 5" id="KW-0472">Membrane</keyword>
<feature type="transmembrane region" description="Helical" evidence="6">
    <location>
        <begin position="117"/>
        <end position="138"/>
    </location>
</feature>
<name>A0ABP0TGV6_9BRYO</name>
<keyword evidence="9" id="KW-1185">Reference proteome</keyword>
<reference evidence="8" key="1">
    <citation type="submission" date="2024-02" db="EMBL/GenBank/DDBJ databases">
        <authorList>
            <consortium name="ELIXIR-Norway"/>
            <consortium name="Elixir Norway"/>
        </authorList>
    </citation>
    <scope>NUCLEOTIDE SEQUENCE</scope>
</reference>
<keyword evidence="3 6" id="KW-1133">Transmembrane helix</keyword>
<protein>
    <recommendedName>
        <fullName evidence="7">TLC domain-containing protein</fullName>
    </recommendedName>
</protein>
<keyword evidence="2 5" id="KW-0812">Transmembrane</keyword>
<evidence type="ECO:0000256" key="6">
    <source>
        <dbReference type="SAM" id="Phobius"/>
    </source>
</evidence>
<dbReference type="PROSITE" id="PS50922">
    <property type="entry name" value="TLC"/>
    <property type="match status" value="1"/>
</dbReference>
<evidence type="ECO:0000256" key="4">
    <source>
        <dbReference type="ARBA" id="ARBA00023136"/>
    </source>
</evidence>
<dbReference type="PANTHER" id="PTHR13439">
    <property type="entry name" value="CT120 PROTEIN"/>
    <property type="match status" value="1"/>
</dbReference>
<proteinExistence type="predicted"/>
<accession>A0ABP0TGV6</accession>
<feature type="domain" description="TLC" evidence="7">
    <location>
        <begin position="76"/>
        <end position="280"/>
    </location>
</feature>
<dbReference type="PANTHER" id="PTHR13439:SF0">
    <property type="entry name" value="TOPOISOMERASE I DAMAGE AFFECTED PROTEIN 4"/>
    <property type="match status" value="1"/>
</dbReference>
<dbReference type="InterPro" id="IPR050846">
    <property type="entry name" value="TLCD"/>
</dbReference>
<organism evidence="8 9">
    <name type="scientific">Sphagnum troendelagicum</name>
    <dbReference type="NCBI Taxonomy" id="128251"/>
    <lineage>
        <taxon>Eukaryota</taxon>
        <taxon>Viridiplantae</taxon>
        <taxon>Streptophyta</taxon>
        <taxon>Embryophyta</taxon>
        <taxon>Bryophyta</taxon>
        <taxon>Sphagnophytina</taxon>
        <taxon>Sphagnopsida</taxon>
        <taxon>Sphagnales</taxon>
        <taxon>Sphagnaceae</taxon>
        <taxon>Sphagnum</taxon>
    </lineage>
</organism>
<sequence>MMKSLGAVLPRAMNLTKSVPFHNDLDSLLGDWSSAGEAFLWLASVSFGIIFCELVSDISKAFSPVVFPGHAKLSKKEKVEWDSRSVSTAHATVASIVAFYLLYISDIFRDDAPYGPVMFRSTLLSQFSLGFSCGYFLADMAMMYRHYPDLGGLEFFVHHLLSIISLVLGVHSGHSHVYICMVLLSECTTPLVNLRWYMSVLGQKDSKLYLMNGLSLTLLWLVARILLFLYCFTHMYAHREQMKQLHNVAYVFLILAPGGLGFMNVIWFFKILQSFFRILNRKQAP</sequence>
<feature type="transmembrane region" description="Helical" evidence="6">
    <location>
        <begin position="250"/>
        <end position="272"/>
    </location>
</feature>
<feature type="transmembrane region" description="Helical" evidence="6">
    <location>
        <begin position="85"/>
        <end position="105"/>
    </location>
</feature>
<evidence type="ECO:0000313" key="8">
    <source>
        <dbReference type="EMBL" id="CAK9196319.1"/>
    </source>
</evidence>
<feature type="transmembrane region" description="Helical" evidence="6">
    <location>
        <begin position="208"/>
        <end position="230"/>
    </location>
</feature>
<evidence type="ECO:0000256" key="3">
    <source>
        <dbReference type="ARBA" id="ARBA00022989"/>
    </source>
</evidence>
<dbReference type="InterPro" id="IPR006634">
    <property type="entry name" value="TLC-dom"/>
</dbReference>
<dbReference type="SMART" id="SM00724">
    <property type="entry name" value="TLC"/>
    <property type="match status" value="1"/>
</dbReference>
<evidence type="ECO:0000313" key="9">
    <source>
        <dbReference type="Proteomes" id="UP001497512"/>
    </source>
</evidence>
<dbReference type="Proteomes" id="UP001497512">
    <property type="component" value="Chromosome 11"/>
</dbReference>
<evidence type="ECO:0000256" key="2">
    <source>
        <dbReference type="ARBA" id="ARBA00022692"/>
    </source>
</evidence>